<name>A0ABR4GR54_9EURO</name>
<evidence type="ECO:0000313" key="3">
    <source>
        <dbReference type="Proteomes" id="UP001610334"/>
    </source>
</evidence>
<proteinExistence type="predicted"/>
<keyword evidence="3" id="KW-1185">Reference proteome</keyword>
<gene>
    <name evidence="2" type="ORF">BJX63DRAFT_417139</name>
</gene>
<feature type="region of interest" description="Disordered" evidence="1">
    <location>
        <begin position="36"/>
        <end position="67"/>
    </location>
</feature>
<comment type="caution">
    <text evidence="2">The sequence shown here is derived from an EMBL/GenBank/DDBJ whole genome shotgun (WGS) entry which is preliminary data.</text>
</comment>
<dbReference type="Proteomes" id="UP001610334">
    <property type="component" value="Unassembled WGS sequence"/>
</dbReference>
<organism evidence="2 3">
    <name type="scientific">Aspergillus granulosus</name>
    <dbReference type="NCBI Taxonomy" id="176169"/>
    <lineage>
        <taxon>Eukaryota</taxon>
        <taxon>Fungi</taxon>
        <taxon>Dikarya</taxon>
        <taxon>Ascomycota</taxon>
        <taxon>Pezizomycotina</taxon>
        <taxon>Eurotiomycetes</taxon>
        <taxon>Eurotiomycetidae</taxon>
        <taxon>Eurotiales</taxon>
        <taxon>Aspergillaceae</taxon>
        <taxon>Aspergillus</taxon>
        <taxon>Aspergillus subgen. Nidulantes</taxon>
    </lineage>
</organism>
<evidence type="ECO:0000256" key="1">
    <source>
        <dbReference type="SAM" id="MobiDB-lite"/>
    </source>
</evidence>
<reference evidence="2 3" key="1">
    <citation type="submission" date="2024-07" db="EMBL/GenBank/DDBJ databases">
        <title>Section-level genome sequencing and comparative genomics of Aspergillus sections Usti and Cavernicolus.</title>
        <authorList>
            <consortium name="Lawrence Berkeley National Laboratory"/>
            <person name="Nybo J.L."/>
            <person name="Vesth T.C."/>
            <person name="Theobald S."/>
            <person name="Frisvad J.C."/>
            <person name="Larsen T.O."/>
            <person name="Kjaerboelling I."/>
            <person name="Rothschild-Mancinelli K."/>
            <person name="Lyhne E.K."/>
            <person name="Kogle M.E."/>
            <person name="Barry K."/>
            <person name="Clum A."/>
            <person name="Na H."/>
            <person name="Ledsgaard L."/>
            <person name="Lin J."/>
            <person name="Lipzen A."/>
            <person name="Kuo A."/>
            <person name="Riley R."/>
            <person name="Mondo S."/>
            <person name="Labutti K."/>
            <person name="Haridas S."/>
            <person name="Pangalinan J."/>
            <person name="Salamov A.A."/>
            <person name="Simmons B.A."/>
            <person name="Magnuson J.K."/>
            <person name="Chen J."/>
            <person name="Drula E."/>
            <person name="Henrissat B."/>
            <person name="Wiebenga A."/>
            <person name="Lubbers R.J."/>
            <person name="Gomes A.C."/>
            <person name="Makela M.R."/>
            <person name="Stajich J."/>
            <person name="Grigoriev I.V."/>
            <person name="Mortensen U.H."/>
            <person name="De Vries R.P."/>
            <person name="Baker S.E."/>
            <person name="Andersen M.R."/>
        </authorList>
    </citation>
    <scope>NUCLEOTIDE SEQUENCE [LARGE SCALE GENOMIC DNA]</scope>
    <source>
        <strain evidence="2 3">CBS 588.65</strain>
    </source>
</reference>
<evidence type="ECO:0000313" key="2">
    <source>
        <dbReference type="EMBL" id="KAL2801550.1"/>
    </source>
</evidence>
<protein>
    <submittedName>
        <fullName evidence="2">Uncharacterized protein</fullName>
    </submittedName>
</protein>
<dbReference type="EMBL" id="JBFXLT010000330">
    <property type="protein sequence ID" value="KAL2801550.1"/>
    <property type="molecule type" value="Genomic_DNA"/>
</dbReference>
<sequence>MANQLDPQLLEYFGAPSTQATGHLYGDSHYSLWQESPAQNSHIPVPTEPSLAPFASAPSSQPGIDNRWTWDSSHVNTLDTAGGDCDTFFDESTGY</sequence>
<feature type="compositionally biased region" description="Low complexity" evidence="1">
    <location>
        <begin position="49"/>
        <end position="62"/>
    </location>
</feature>
<accession>A0ABR4GR54</accession>